<comment type="similarity">
    <text evidence="1">Belongs to the Cu-Zn superoxide dismutase family.</text>
</comment>
<gene>
    <name evidence="5" type="ORF">Val02_63400</name>
</gene>
<dbReference type="InterPro" id="IPR036423">
    <property type="entry name" value="SOD-like_Cu/Zn_dom_sf"/>
</dbReference>
<accession>A0A8J3YPT3</accession>
<dbReference type="Proteomes" id="UP000619260">
    <property type="component" value="Unassembled WGS sequence"/>
</dbReference>
<feature type="chain" id="PRO_5035275619" description="Superoxide dismutase copper/zinc binding domain-containing protein" evidence="3">
    <location>
        <begin position="21"/>
        <end position="199"/>
    </location>
</feature>
<keyword evidence="3" id="KW-0732">Signal</keyword>
<dbReference type="Pfam" id="PF00080">
    <property type="entry name" value="Sod_Cu"/>
    <property type="match status" value="1"/>
</dbReference>
<feature type="domain" description="Superoxide dismutase copper/zinc binding" evidence="4">
    <location>
        <begin position="79"/>
        <end position="194"/>
    </location>
</feature>
<comment type="caution">
    <text evidence="5">The sequence shown here is derived from an EMBL/GenBank/DDBJ whole genome shotgun (WGS) entry which is preliminary data.</text>
</comment>
<feature type="region of interest" description="Disordered" evidence="2">
    <location>
        <begin position="104"/>
        <end position="132"/>
    </location>
</feature>
<sequence>MRRPFTLLLLAAGLGLGACAGPASTPGLDRGLPSASPTAKSYGTFAAPGADNQAVTYDPALVPVGATAEVVLSVLGSGSEVALAVTGLVANRAYGAHLHTRPCGPTGDAAGPHYQHRPDPAASASPPSVDPSYANPINEVWLDFTTDGSGAANVTMTETWQFPAGEGARSLVIHAEQTKFAPGQSGTAGARAACLTLPA</sequence>
<feature type="compositionally biased region" description="Low complexity" evidence="2">
    <location>
        <begin position="120"/>
        <end position="132"/>
    </location>
</feature>
<name>A0A8J3YPT3_9ACTN</name>
<evidence type="ECO:0000256" key="1">
    <source>
        <dbReference type="ARBA" id="ARBA00010457"/>
    </source>
</evidence>
<dbReference type="RefSeq" id="WP_203902926.1">
    <property type="nucleotide sequence ID" value="NZ_BOPF01000028.1"/>
</dbReference>
<evidence type="ECO:0000313" key="6">
    <source>
        <dbReference type="Proteomes" id="UP000619260"/>
    </source>
</evidence>
<dbReference type="GO" id="GO:0006801">
    <property type="term" value="P:superoxide metabolic process"/>
    <property type="evidence" value="ECO:0007669"/>
    <property type="project" value="InterPro"/>
</dbReference>
<reference evidence="5" key="1">
    <citation type="submission" date="2021-01" db="EMBL/GenBank/DDBJ databases">
        <title>Whole genome shotgun sequence of Virgisporangium aliadipatigenens NBRC 105644.</title>
        <authorList>
            <person name="Komaki H."/>
            <person name="Tamura T."/>
        </authorList>
    </citation>
    <scope>NUCLEOTIDE SEQUENCE</scope>
    <source>
        <strain evidence="5">NBRC 105644</strain>
    </source>
</reference>
<evidence type="ECO:0000256" key="2">
    <source>
        <dbReference type="SAM" id="MobiDB-lite"/>
    </source>
</evidence>
<evidence type="ECO:0000313" key="5">
    <source>
        <dbReference type="EMBL" id="GIJ49454.1"/>
    </source>
</evidence>
<dbReference type="GO" id="GO:0046872">
    <property type="term" value="F:metal ion binding"/>
    <property type="evidence" value="ECO:0007669"/>
    <property type="project" value="InterPro"/>
</dbReference>
<dbReference type="SUPFAM" id="SSF49329">
    <property type="entry name" value="Cu,Zn superoxide dismutase-like"/>
    <property type="match status" value="1"/>
</dbReference>
<protein>
    <recommendedName>
        <fullName evidence="4">Superoxide dismutase copper/zinc binding domain-containing protein</fullName>
    </recommendedName>
</protein>
<organism evidence="5 6">
    <name type="scientific">Virgisporangium aliadipatigenens</name>
    <dbReference type="NCBI Taxonomy" id="741659"/>
    <lineage>
        <taxon>Bacteria</taxon>
        <taxon>Bacillati</taxon>
        <taxon>Actinomycetota</taxon>
        <taxon>Actinomycetes</taxon>
        <taxon>Micromonosporales</taxon>
        <taxon>Micromonosporaceae</taxon>
        <taxon>Virgisporangium</taxon>
    </lineage>
</organism>
<dbReference type="PROSITE" id="PS51257">
    <property type="entry name" value="PROKAR_LIPOPROTEIN"/>
    <property type="match status" value="1"/>
</dbReference>
<evidence type="ECO:0000256" key="3">
    <source>
        <dbReference type="SAM" id="SignalP"/>
    </source>
</evidence>
<dbReference type="AlphaFoldDB" id="A0A8J3YPT3"/>
<keyword evidence="6" id="KW-1185">Reference proteome</keyword>
<proteinExistence type="inferred from homology"/>
<dbReference type="EMBL" id="BOPF01000028">
    <property type="protein sequence ID" value="GIJ49454.1"/>
    <property type="molecule type" value="Genomic_DNA"/>
</dbReference>
<feature type="signal peptide" evidence="3">
    <location>
        <begin position="1"/>
        <end position="20"/>
    </location>
</feature>
<evidence type="ECO:0000259" key="4">
    <source>
        <dbReference type="Pfam" id="PF00080"/>
    </source>
</evidence>
<dbReference type="InterPro" id="IPR001424">
    <property type="entry name" value="SOD_Cu_Zn_dom"/>
</dbReference>
<dbReference type="Gene3D" id="2.60.40.200">
    <property type="entry name" value="Superoxide dismutase, copper/zinc binding domain"/>
    <property type="match status" value="1"/>
</dbReference>